<reference evidence="2" key="2">
    <citation type="submission" date="2021-01" db="UniProtKB">
        <authorList>
            <consortium name="EnsemblPlants"/>
        </authorList>
    </citation>
    <scope>IDENTIFICATION</scope>
</reference>
<keyword evidence="3" id="KW-1185">Reference proteome</keyword>
<dbReference type="AlphaFoldDB" id="A0A7N2LU57"/>
<dbReference type="Proteomes" id="UP000594261">
    <property type="component" value="Chromosome 6"/>
</dbReference>
<reference evidence="2 3" key="1">
    <citation type="journal article" date="2016" name="G3 (Bethesda)">
        <title>First Draft Assembly and Annotation of the Genome of a California Endemic Oak Quercus lobata Nee (Fagaceae).</title>
        <authorList>
            <person name="Sork V.L."/>
            <person name="Fitz-Gibbon S.T."/>
            <person name="Puiu D."/>
            <person name="Crepeau M."/>
            <person name="Gugger P.F."/>
            <person name="Sherman R."/>
            <person name="Stevens K."/>
            <person name="Langley C.H."/>
            <person name="Pellegrini M."/>
            <person name="Salzberg S.L."/>
        </authorList>
    </citation>
    <scope>NUCLEOTIDE SEQUENCE [LARGE SCALE GENOMIC DNA]</scope>
    <source>
        <strain evidence="2 3">cv. SW786</strain>
    </source>
</reference>
<feature type="region of interest" description="Disordered" evidence="1">
    <location>
        <begin position="34"/>
        <end position="69"/>
    </location>
</feature>
<proteinExistence type="predicted"/>
<evidence type="ECO:0000256" key="1">
    <source>
        <dbReference type="SAM" id="MobiDB-lite"/>
    </source>
</evidence>
<organism evidence="2 3">
    <name type="scientific">Quercus lobata</name>
    <name type="common">Valley oak</name>
    <dbReference type="NCBI Taxonomy" id="97700"/>
    <lineage>
        <taxon>Eukaryota</taxon>
        <taxon>Viridiplantae</taxon>
        <taxon>Streptophyta</taxon>
        <taxon>Embryophyta</taxon>
        <taxon>Tracheophyta</taxon>
        <taxon>Spermatophyta</taxon>
        <taxon>Magnoliopsida</taxon>
        <taxon>eudicotyledons</taxon>
        <taxon>Gunneridae</taxon>
        <taxon>Pentapetalae</taxon>
        <taxon>rosids</taxon>
        <taxon>fabids</taxon>
        <taxon>Fagales</taxon>
        <taxon>Fagaceae</taxon>
        <taxon>Quercus</taxon>
    </lineage>
</organism>
<dbReference type="EMBL" id="LRBV02000006">
    <property type="status" value="NOT_ANNOTATED_CDS"/>
    <property type="molecule type" value="Genomic_DNA"/>
</dbReference>
<evidence type="ECO:0000313" key="3">
    <source>
        <dbReference type="Proteomes" id="UP000594261"/>
    </source>
</evidence>
<dbReference type="Gramene" id="QL06p002867:mrna">
    <property type="protein sequence ID" value="QL06p002867:mrna"/>
    <property type="gene ID" value="QL06p002867"/>
</dbReference>
<dbReference type="InParanoid" id="A0A7N2LU57"/>
<accession>A0A7N2LU57</accession>
<feature type="compositionally biased region" description="Polar residues" evidence="1">
    <location>
        <begin position="54"/>
        <end position="63"/>
    </location>
</feature>
<name>A0A7N2LU57_QUELO</name>
<dbReference type="EnsemblPlants" id="QL06p002867:mrna">
    <property type="protein sequence ID" value="QL06p002867:mrna"/>
    <property type="gene ID" value="QL06p002867"/>
</dbReference>
<protein>
    <submittedName>
        <fullName evidence="2">Uncharacterized protein</fullName>
    </submittedName>
</protein>
<evidence type="ECO:0000313" key="2">
    <source>
        <dbReference type="EnsemblPlants" id="QL06p002867:mrna"/>
    </source>
</evidence>
<feature type="compositionally biased region" description="Basic and acidic residues" evidence="1">
    <location>
        <begin position="34"/>
        <end position="53"/>
    </location>
</feature>
<sequence>MPTKFLAINTINANTAGLTWVNNVKAEPHKELIKPKSVHSTESHCVKTERSTDLPKNQSSSMLPPNFFF</sequence>